<evidence type="ECO:0000313" key="1">
    <source>
        <dbReference type="EMBL" id="TCT01524.1"/>
    </source>
</evidence>
<dbReference type="AlphaFoldDB" id="A0A4R3LMJ3"/>
<protein>
    <submittedName>
        <fullName evidence="1">Uncharacterized protein</fullName>
    </submittedName>
</protein>
<dbReference type="Proteomes" id="UP000294664">
    <property type="component" value="Unassembled WGS sequence"/>
</dbReference>
<name>A0A4R3LMJ3_9HYPH</name>
<proteinExistence type="predicted"/>
<accession>A0A4R3LMJ3</accession>
<sequence length="54" mass="6098">MIGKSKSPVRGAVKRFGEMRDRGGRVTASEDIRAGVHRRLDRIAMRLDLVELPH</sequence>
<keyword evidence="2" id="KW-1185">Reference proteome</keyword>
<evidence type="ECO:0000313" key="2">
    <source>
        <dbReference type="Proteomes" id="UP000294664"/>
    </source>
</evidence>
<organism evidence="1 2">
    <name type="scientific">Aquabacter spiritensis</name>
    <dbReference type="NCBI Taxonomy" id="933073"/>
    <lineage>
        <taxon>Bacteria</taxon>
        <taxon>Pseudomonadati</taxon>
        <taxon>Pseudomonadota</taxon>
        <taxon>Alphaproteobacteria</taxon>
        <taxon>Hyphomicrobiales</taxon>
        <taxon>Xanthobacteraceae</taxon>
        <taxon>Aquabacter</taxon>
    </lineage>
</organism>
<gene>
    <name evidence="1" type="ORF">EDC64_11822</name>
</gene>
<reference evidence="1 2" key="1">
    <citation type="submission" date="2019-03" db="EMBL/GenBank/DDBJ databases">
        <title>Genomic Encyclopedia of Type Strains, Phase IV (KMG-IV): sequencing the most valuable type-strain genomes for metagenomic binning, comparative biology and taxonomic classification.</title>
        <authorList>
            <person name="Goeker M."/>
        </authorList>
    </citation>
    <scope>NUCLEOTIDE SEQUENCE [LARGE SCALE GENOMIC DNA]</scope>
    <source>
        <strain evidence="1 2">DSM 9035</strain>
    </source>
</reference>
<dbReference type="EMBL" id="SMAI01000018">
    <property type="protein sequence ID" value="TCT01524.1"/>
    <property type="molecule type" value="Genomic_DNA"/>
</dbReference>
<comment type="caution">
    <text evidence="1">The sequence shown here is derived from an EMBL/GenBank/DDBJ whole genome shotgun (WGS) entry which is preliminary data.</text>
</comment>